<evidence type="ECO:0000256" key="4">
    <source>
        <dbReference type="ARBA" id="ARBA00022840"/>
    </source>
</evidence>
<evidence type="ECO:0000256" key="3">
    <source>
        <dbReference type="ARBA" id="ARBA00022741"/>
    </source>
</evidence>
<dbReference type="InterPro" id="IPR003593">
    <property type="entry name" value="AAA+_ATPase"/>
</dbReference>
<dbReference type="EMBL" id="JBHSSC010000045">
    <property type="protein sequence ID" value="MFC6182537.1"/>
    <property type="molecule type" value="Genomic_DNA"/>
</dbReference>
<name>A0ABW1S537_9LACO</name>
<protein>
    <submittedName>
        <fullName evidence="6">ABC transporter ATP-binding protein</fullName>
    </submittedName>
</protein>
<feature type="domain" description="ABC transporter" evidence="5">
    <location>
        <begin position="9"/>
        <end position="232"/>
    </location>
</feature>
<proteinExistence type="inferred from homology"/>
<dbReference type="SMART" id="SM00382">
    <property type="entry name" value="AAA"/>
    <property type="match status" value="1"/>
</dbReference>
<dbReference type="Pfam" id="PF00005">
    <property type="entry name" value="ABC_tran"/>
    <property type="match status" value="1"/>
</dbReference>
<evidence type="ECO:0000259" key="5">
    <source>
        <dbReference type="PROSITE" id="PS50893"/>
    </source>
</evidence>
<evidence type="ECO:0000256" key="2">
    <source>
        <dbReference type="ARBA" id="ARBA00022448"/>
    </source>
</evidence>
<comment type="similarity">
    <text evidence="1">Belongs to the ABC transporter superfamily.</text>
</comment>
<dbReference type="RefSeq" id="WP_171001398.1">
    <property type="nucleotide sequence ID" value="NZ_BJDJ01000001.1"/>
</dbReference>
<evidence type="ECO:0000256" key="1">
    <source>
        <dbReference type="ARBA" id="ARBA00005417"/>
    </source>
</evidence>
<dbReference type="GO" id="GO:0005524">
    <property type="term" value="F:ATP binding"/>
    <property type="evidence" value="ECO:0007669"/>
    <property type="project" value="UniProtKB-KW"/>
</dbReference>
<dbReference type="Gene3D" id="3.40.50.300">
    <property type="entry name" value="P-loop containing nucleotide triphosphate hydrolases"/>
    <property type="match status" value="1"/>
</dbReference>
<sequence length="304" mass="33619">MKTDQTKLVMVQDVTLHYGRHVVLKHVNFSMKAGQIMGVIGPNGAGKTTIMKAMLGLVKVNQGTITLLNERVTPQHHAVLADNVGALIENPALYPFLTGWQQLQLVTKNESQLKWVIAALQMSAYIHQTVKHYSLGMRQKLGIAMALVTKPKLVILDEPMNGLDPQSVKLLRDLMKRLAQQGMAFLISSHILSELEKVIDTVMVIDHGRVVLQTAMQDLQQNQQQKLVLQTTADAQALTWLQRHHYACSQQADGLVVMGVTSLTPLLAGLIAQGVQFTYIGEQAVDLETILLRQLGQSVRGELE</sequence>
<keyword evidence="4 6" id="KW-0067">ATP-binding</keyword>
<dbReference type="InterPro" id="IPR017871">
    <property type="entry name" value="ABC_transporter-like_CS"/>
</dbReference>
<comment type="caution">
    <text evidence="6">The sequence shown here is derived from an EMBL/GenBank/DDBJ whole genome shotgun (WGS) entry which is preliminary data.</text>
</comment>
<keyword evidence="2" id="KW-0813">Transport</keyword>
<accession>A0ABW1S537</accession>
<dbReference type="PROSITE" id="PS50893">
    <property type="entry name" value="ABC_TRANSPORTER_2"/>
    <property type="match status" value="1"/>
</dbReference>
<evidence type="ECO:0000313" key="6">
    <source>
        <dbReference type="EMBL" id="MFC6182537.1"/>
    </source>
</evidence>
<evidence type="ECO:0000313" key="7">
    <source>
        <dbReference type="Proteomes" id="UP001596282"/>
    </source>
</evidence>
<dbReference type="PROSITE" id="PS00211">
    <property type="entry name" value="ABC_TRANSPORTER_1"/>
    <property type="match status" value="1"/>
</dbReference>
<dbReference type="Proteomes" id="UP001596282">
    <property type="component" value="Unassembled WGS sequence"/>
</dbReference>
<keyword evidence="7" id="KW-1185">Reference proteome</keyword>
<dbReference type="PANTHER" id="PTHR43335:SF4">
    <property type="entry name" value="ABC TRANSPORTER, ATP-BINDING PROTEIN"/>
    <property type="match status" value="1"/>
</dbReference>
<dbReference type="InterPro" id="IPR027417">
    <property type="entry name" value="P-loop_NTPase"/>
</dbReference>
<reference evidence="7" key="1">
    <citation type="journal article" date="2019" name="Int. J. Syst. Evol. Microbiol.">
        <title>The Global Catalogue of Microorganisms (GCM) 10K type strain sequencing project: providing services to taxonomists for standard genome sequencing and annotation.</title>
        <authorList>
            <consortium name="The Broad Institute Genomics Platform"/>
            <consortium name="The Broad Institute Genome Sequencing Center for Infectious Disease"/>
            <person name="Wu L."/>
            <person name="Ma J."/>
        </authorList>
    </citation>
    <scope>NUCLEOTIDE SEQUENCE [LARGE SCALE GENOMIC DNA]</scope>
    <source>
        <strain evidence="7">CCM 8933</strain>
    </source>
</reference>
<keyword evidence="3" id="KW-0547">Nucleotide-binding</keyword>
<dbReference type="PANTHER" id="PTHR43335">
    <property type="entry name" value="ABC TRANSPORTER, ATP-BINDING PROTEIN"/>
    <property type="match status" value="1"/>
</dbReference>
<dbReference type="InterPro" id="IPR003439">
    <property type="entry name" value="ABC_transporter-like_ATP-bd"/>
</dbReference>
<dbReference type="SUPFAM" id="SSF52540">
    <property type="entry name" value="P-loop containing nucleoside triphosphate hydrolases"/>
    <property type="match status" value="1"/>
</dbReference>
<gene>
    <name evidence="6" type="ORF">ACFP5Y_14960</name>
</gene>
<organism evidence="6 7">
    <name type="scientific">Lactiplantibacillus daowaiensis</name>
    <dbReference type="NCBI Taxonomy" id="2559918"/>
    <lineage>
        <taxon>Bacteria</taxon>
        <taxon>Bacillati</taxon>
        <taxon>Bacillota</taxon>
        <taxon>Bacilli</taxon>
        <taxon>Lactobacillales</taxon>
        <taxon>Lactobacillaceae</taxon>
        <taxon>Lactiplantibacillus</taxon>
    </lineage>
</organism>